<proteinExistence type="predicted"/>
<dbReference type="OrthoDB" id="5831190at2759"/>
<dbReference type="Pfam" id="PF00342">
    <property type="entry name" value="PGI"/>
    <property type="match status" value="1"/>
</dbReference>
<dbReference type="STRING" id="52670.A0A2I4DBY5"/>
<dbReference type="GO" id="GO:0004347">
    <property type="term" value="F:glucose-6-phosphate isomerase activity"/>
    <property type="evidence" value="ECO:0007669"/>
    <property type="project" value="InterPro"/>
</dbReference>
<keyword evidence="2" id="KW-0324">Glycolysis</keyword>
<dbReference type="RefSeq" id="XP_013889758.1">
    <property type="nucleotide sequence ID" value="XM_014034304.1"/>
</dbReference>
<protein>
    <submittedName>
        <fullName evidence="5">Glucose-6-phosphate isomerase isoform X1</fullName>
    </submittedName>
</protein>
<dbReference type="InterPro" id="IPR001672">
    <property type="entry name" value="G6P_Isomerase"/>
</dbReference>
<evidence type="ECO:0000256" key="3">
    <source>
        <dbReference type="ARBA" id="ARBA00023235"/>
    </source>
</evidence>
<sequence>MALSADPNFQKLDQWYRANGSSLSMRAMFDSDPERFEKFSTTLKTDDGDLLLDFSKNLINQEVMEMLLTLAKSRGVEQAREQMFTGEKINFTEVLSFSHCRVQLGSPGSSWTHLGPAGLTWVQLGSPGSSWTHLGPAGLTWVQLGSPGSSWTHLGPAGLTWVHLDSPGSGCLFPNI</sequence>
<keyword evidence="4" id="KW-1185">Reference proteome</keyword>
<dbReference type="GO" id="GO:0048029">
    <property type="term" value="F:monosaccharide binding"/>
    <property type="evidence" value="ECO:0007669"/>
    <property type="project" value="TreeGrafter"/>
</dbReference>
<accession>A0A2I4DBY5</accession>
<organism evidence="4 5">
    <name type="scientific">Austrofundulus limnaeus</name>
    <name type="common">Annual killifish</name>
    <dbReference type="NCBI Taxonomy" id="52670"/>
    <lineage>
        <taxon>Eukaryota</taxon>
        <taxon>Metazoa</taxon>
        <taxon>Chordata</taxon>
        <taxon>Craniata</taxon>
        <taxon>Vertebrata</taxon>
        <taxon>Euteleostomi</taxon>
        <taxon>Actinopterygii</taxon>
        <taxon>Neopterygii</taxon>
        <taxon>Teleostei</taxon>
        <taxon>Neoteleostei</taxon>
        <taxon>Acanthomorphata</taxon>
        <taxon>Ovalentaria</taxon>
        <taxon>Atherinomorphae</taxon>
        <taxon>Cyprinodontiformes</taxon>
        <taxon>Rivulidae</taxon>
        <taxon>Austrofundulus</taxon>
    </lineage>
</organism>
<dbReference type="PANTHER" id="PTHR11469">
    <property type="entry name" value="GLUCOSE-6-PHOSPHATE ISOMERASE"/>
    <property type="match status" value="1"/>
</dbReference>
<dbReference type="GO" id="GO:0005829">
    <property type="term" value="C:cytosol"/>
    <property type="evidence" value="ECO:0007669"/>
    <property type="project" value="TreeGrafter"/>
</dbReference>
<dbReference type="GO" id="GO:0051156">
    <property type="term" value="P:glucose 6-phosphate metabolic process"/>
    <property type="evidence" value="ECO:0007669"/>
    <property type="project" value="TreeGrafter"/>
</dbReference>
<dbReference type="GO" id="GO:0006094">
    <property type="term" value="P:gluconeogenesis"/>
    <property type="evidence" value="ECO:0007669"/>
    <property type="project" value="UniProtKB-KW"/>
</dbReference>
<evidence type="ECO:0000256" key="2">
    <source>
        <dbReference type="ARBA" id="ARBA00023152"/>
    </source>
</evidence>
<evidence type="ECO:0000313" key="4">
    <source>
        <dbReference type="Proteomes" id="UP000192220"/>
    </source>
</evidence>
<dbReference type="KEGG" id="alim:106536941"/>
<evidence type="ECO:0000256" key="1">
    <source>
        <dbReference type="ARBA" id="ARBA00022432"/>
    </source>
</evidence>
<dbReference type="PANTHER" id="PTHR11469:SF1">
    <property type="entry name" value="GLUCOSE-6-PHOSPHATE ISOMERASE"/>
    <property type="match status" value="1"/>
</dbReference>
<reference evidence="5" key="1">
    <citation type="submission" date="2025-08" db="UniProtKB">
        <authorList>
            <consortium name="RefSeq"/>
        </authorList>
    </citation>
    <scope>IDENTIFICATION</scope>
    <source>
        <strain evidence="5">Quisiro</strain>
        <tissue evidence="5">Liver</tissue>
    </source>
</reference>
<dbReference type="AlphaFoldDB" id="A0A2I4DBY5"/>
<dbReference type="SUPFAM" id="SSF53697">
    <property type="entry name" value="SIS domain"/>
    <property type="match status" value="1"/>
</dbReference>
<dbReference type="InParanoid" id="A0A2I4DBY5"/>
<dbReference type="InterPro" id="IPR046348">
    <property type="entry name" value="SIS_dom_sf"/>
</dbReference>
<dbReference type="Gene3D" id="3.40.50.10490">
    <property type="entry name" value="Glucose-6-phosphate isomerase like protein, domain 1"/>
    <property type="match status" value="1"/>
</dbReference>
<dbReference type="PROSITE" id="PS51463">
    <property type="entry name" value="P_GLUCOSE_ISOMERASE_3"/>
    <property type="match status" value="1"/>
</dbReference>
<dbReference type="GO" id="GO:0097367">
    <property type="term" value="F:carbohydrate derivative binding"/>
    <property type="evidence" value="ECO:0007669"/>
    <property type="project" value="InterPro"/>
</dbReference>
<dbReference type="GeneID" id="106536941"/>
<evidence type="ECO:0000313" key="5">
    <source>
        <dbReference type="RefSeq" id="XP_013889758.1"/>
    </source>
</evidence>
<keyword evidence="1" id="KW-0312">Gluconeogenesis</keyword>
<dbReference type="GO" id="GO:0006096">
    <property type="term" value="P:glycolytic process"/>
    <property type="evidence" value="ECO:0007669"/>
    <property type="project" value="UniProtKB-KW"/>
</dbReference>
<dbReference type="Proteomes" id="UP000192220">
    <property type="component" value="Unplaced"/>
</dbReference>
<keyword evidence="3 5" id="KW-0413">Isomerase</keyword>
<name>A0A2I4DBY5_AUSLI</name>
<gene>
    <name evidence="5" type="primary">LOC106536941</name>
</gene>